<keyword evidence="7" id="KW-0677">Repeat</keyword>
<dbReference type="FunFam" id="1.10.510.10:FF:000668">
    <property type="entry name" value="Phosphoenolpyruvate carboxylase kinase"/>
    <property type="match status" value="1"/>
</dbReference>
<evidence type="ECO:0000259" key="16">
    <source>
        <dbReference type="PROSITE" id="PS50011"/>
    </source>
</evidence>
<proteinExistence type="inferred from homology"/>
<evidence type="ECO:0000256" key="15">
    <source>
        <dbReference type="PROSITE-ProRule" id="PRU10141"/>
    </source>
</evidence>
<dbReference type="Gene3D" id="1.10.510.10">
    <property type="entry name" value="Transferase(Phosphotransferase) domain 1"/>
    <property type="match status" value="1"/>
</dbReference>
<accession>A0A444YXX0</accession>
<keyword evidence="3" id="KW-0723">Serine/threonine-protein kinase</keyword>
<evidence type="ECO:0000256" key="10">
    <source>
        <dbReference type="ARBA" id="ARBA00022837"/>
    </source>
</evidence>
<comment type="similarity">
    <text evidence="12">Belongs to the protein kinase superfamily. Ser/Thr protein kinase family. CDPK subfamily.</text>
</comment>
<keyword evidence="8 15" id="KW-0547">Nucleotide-binding</keyword>
<dbReference type="InterPro" id="IPR008271">
    <property type="entry name" value="Ser/Thr_kinase_AS"/>
</dbReference>
<evidence type="ECO:0000256" key="6">
    <source>
        <dbReference type="ARBA" id="ARBA00022723"/>
    </source>
</evidence>
<evidence type="ECO:0000313" key="17">
    <source>
        <dbReference type="EMBL" id="RYR06783.1"/>
    </source>
</evidence>
<keyword evidence="18" id="KW-1185">Reference proteome</keyword>
<dbReference type="GO" id="GO:0004674">
    <property type="term" value="F:protein serine/threonine kinase activity"/>
    <property type="evidence" value="ECO:0007669"/>
    <property type="project" value="UniProtKB-KW"/>
</dbReference>
<dbReference type="SUPFAM" id="SSF56112">
    <property type="entry name" value="Protein kinase-like (PK-like)"/>
    <property type="match status" value="1"/>
</dbReference>
<name>A0A444YXX0_ARAHY</name>
<dbReference type="EMBL" id="SDMP01000015">
    <property type="protein sequence ID" value="RYR06783.1"/>
    <property type="molecule type" value="Genomic_DNA"/>
</dbReference>
<protein>
    <recommendedName>
        <fullName evidence="2">non-specific serine/threonine protein kinase</fullName>
        <ecNumber evidence="2">2.7.11.1</ecNumber>
    </recommendedName>
</protein>
<sequence length="521" mass="56913">MAIAKSNNSSSNEPSTSYKCYKVAGLTETILETNHTANLKDRYVLGEQLGWGQFGVIRACSDKLTGELLACKSIAKDRLVTSEDLRSVKLEIEIMARLSGHPNVVDLKAVYEEEDFVHLVMELCAGGELFHRLEKHGQFSESEARVIFRHLMKVVLYCHENGVVHRDLKPENILLATRASSSPIKLADFGLATYIKPGQSLHGLVGSPFYIAPEVLAGSYNQAADVWSAGVILYILLSGMPPFWGKTKSQIFDAVKAASLRFPSDPWDHISQSAKDLIRGMLCTEPSRRLTAEEVLDHCWMESNQTDPEQLSEHKTGSCEEWDVGGGSFSASFMSRSQDISFGAGSPTCDAQSPTFTCRSSFSSFLVEPVTPCLVSGGFSFQSTKDSEGLEFSSPVQSMLSFSFISPRSVVEQKSCKLERSTNTAAIDTLPGEASLGNLLLVSDSPSCIVGLDVKESNRKPAETKRAGGVNGQRVMGIHNKRNRTIGLGDCEQLDLVVTESIIRWSSCTQLPTSLRSSLVC</sequence>
<keyword evidence="6" id="KW-0479">Metal-binding</keyword>
<dbReference type="PROSITE" id="PS50011">
    <property type="entry name" value="PROTEIN_KINASE_DOM"/>
    <property type="match status" value="1"/>
</dbReference>
<evidence type="ECO:0000313" key="18">
    <source>
        <dbReference type="Proteomes" id="UP000289738"/>
    </source>
</evidence>
<dbReference type="CDD" id="cd05117">
    <property type="entry name" value="STKc_CAMK"/>
    <property type="match status" value="1"/>
</dbReference>
<dbReference type="GO" id="GO:0046872">
    <property type="term" value="F:metal ion binding"/>
    <property type="evidence" value="ECO:0007669"/>
    <property type="project" value="UniProtKB-KW"/>
</dbReference>
<evidence type="ECO:0000256" key="12">
    <source>
        <dbReference type="ARBA" id="ARBA00024334"/>
    </source>
</evidence>
<evidence type="ECO:0000256" key="9">
    <source>
        <dbReference type="ARBA" id="ARBA00022777"/>
    </source>
</evidence>
<gene>
    <name evidence="17" type="ORF">Ahy_B05g074102</name>
</gene>
<dbReference type="InterPro" id="IPR017441">
    <property type="entry name" value="Protein_kinase_ATP_BS"/>
</dbReference>
<dbReference type="InterPro" id="IPR050205">
    <property type="entry name" value="CDPK_Ser/Thr_kinases"/>
</dbReference>
<dbReference type="STRING" id="3818.A0A444YXX0"/>
<dbReference type="SMR" id="A0A444YXX0"/>
<organism evidence="17 18">
    <name type="scientific">Arachis hypogaea</name>
    <name type="common">Peanut</name>
    <dbReference type="NCBI Taxonomy" id="3818"/>
    <lineage>
        <taxon>Eukaryota</taxon>
        <taxon>Viridiplantae</taxon>
        <taxon>Streptophyta</taxon>
        <taxon>Embryophyta</taxon>
        <taxon>Tracheophyta</taxon>
        <taxon>Spermatophyta</taxon>
        <taxon>Magnoliopsida</taxon>
        <taxon>eudicotyledons</taxon>
        <taxon>Gunneridae</taxon>
        <taxon>Pentapetalae</taxon>
        <taxon>rosids</taxon>
        <taxon>fabids</taxon>
        <taxon>Fabales</taxon>
        <taxon>Fabaceae</taxon>
        <taxon>Papilionoideae</taxon>
        <taxon>50 kb inversion clade</taxon>
        <taxon>dalbergioids sensu lato</taxon>
        <taxon>Dalbergieae</taxon>
        <taxon>Pterocarpus clade</taxon>
        <taxon>Arachis</taxon>
    </lineage>
</organism>
<comment type="catalytic activity">
    <reaction evidence="14">
        <text>L-seryl-[protein] + ATP = O-phospho-L-seryl-[protein] + ADP + H(+)</text>
        <dbReference type="Rhea" id="RHEA:17989"/>
        <dbReference type="Rhea" id="RHEA-COMP:9863"/>
        <dbReference type="Rhea" id="RHEA-COMP:11604"/>
        <dbReference type="ChEBI" id="CHEBI:15378"/>
        <dbReference type="ChEBI" id="CHEBI:29999"/>
        <dbReference type="ChEBI" id="CHEBI:30616"/>
        <dbReference type="ChEBI" id="CHEBI:83421"/>
        <dbReference type="ChEBI" id="CHEBI:456216"/>
        <dbReference type="EC" id="2.7.11.1"/>
    </reaction>
</comment>
<evidence type="ECO:0000256" key="2">
    <source>
        <dbReference type="ARBA" id="ARBA00012513"/>
    </source>
</evidence>
<dbReference type="Pfam" id="PF00069">
    <property type="entry name" value="Pkinase"/>
    <property type="match status" value="1"/>
</dbReference>
<keyword evidence="10" id="KW-0106">Calcium</keyword>
<evidence type="ECO:0000256" key="13">
    <source>
        <dbReference type="ARBA" id="ARBA00047899"/>
    </source>
</evidence>
<keyword evidence="4" id="KW-0597">Phosphoprotein</keyword>
<dbReference type="Gene3D" id="3.30.200.20">
    <property type="entry name" value="Phosphorylase Kinase, domain 1"/>
    <property type="match status" value="1"/>
</dbReference>
<feature type="binding site" evidence="15">
    <location>
        <position position="76"/>
    </location>
    <ligand>
        <name>ATP</name>
        <dbReference type="ChEBI" id="CHEBI:30616"/>
    </ligand>
</feature>
<dbReference type="PANTHER" id="PTHR24349">
    <property type="entry name" value="SERINE/THREONINE-PROTEIN KINASE"/>
    <property type="match status" value="1"/>
</dbReference>
<dbReference type="AlphaFoldDB" id="A0A444YXX0"/>
<dbReference type="EC" id="2.7.11.1" evidence="2"/>
<keyword evidence="9" id="KW-0418">Kinase</keyword>
<evidence type="ECO:0000256" key="11">
    <source>
        <dbReference type="ARBA" id="ARBA00022840"/>
    </source>
</evidence>
<reference evidence="17 18" key="1">
    <citation type="submission" date="2019-01" db="EMBL/GenBank/DDBJ databases">
        <title>Sequencing of cultivated peanut Arachis hypogaea provides insights into genome evolution and oil improvement.</title>
        <authorList>
            <person name="Chen X."/>
        </authorList>
    </citation>
    <scope>NUCLEOTIDE SEQUENCE [LARGE SCALE GENOMIC DNA]</scope>
    <source>
        <strain evidence="18">cv. Fuhuasheng</strain>
        <tissue evidence="17">Leaves</tissue>
    </source>
</reference>
<evidence type="ECO:0000256" key="14">
    <source>
        <dbReference type="ARBA" id="ARBA00048679"/>
    </source>
</evidence>
<dbReference type="PROSITE" id="PS00108">
    <property type="entry name" value="PROTEIN_KINASE_ST"/>
    <property type="match status" value="1"/>
</dbReference>
<comment type="catalytic activity">
    <reaction evidence="13">
        <text>L-threonyl-[protein] + ATP = O-phospho-L-threonyl-[protein] + ADP + H(+)</text>
        <dbReference type="Rhea" id="RHEA:46608"/>
        <dbReference type="Rhea" id="RHEA-COMP:11060"/>
        <dbReference type="Rhea" id="RHEA-COMP:11605"/>
        <dbReference type="ChEBI" id="CHEBI:15378"/>
        <dbReference type="ChEBI" id="CHEBI:30013"/>
        <dbReference type="ChEBI" id="CHEBI:30616"/>
        <dbReference type="ChEBI" id="CHEBI:61977"/>
        <dbReference type="ChEBI" id="CHEBI:456216"/>
        <dbReference type="EC" id="2.7.11.1"/>
    </reaction>
</comment>
<feature type="domain" description="Protein kinase" evidence="16">
    <location>
        <begin position="43"/>
        <end position="301"/>
    </location>
</feature>
<evidence type="ECO:0000256" key="1">
    <source>
        <dbReference type="ARBA" id="ARBA00005354"/>
    </source>
</evidence>
<evidence type="ECO:0000256" key="5">
    <source>
        <dbReference type="ARBA" id="ARBA00022679"/>
    </source>
</evidence>
<evidence type="ECO:0000256" key="7">
    <source>
        <dbReference type="ARBA" id="ARBA00022737"/>
    </source>
</evidence>
<evidence type="ECO:0000256" key="3">
    <source>
        <dbReference type="ARBA" id="ARBA00022527"/>
    </source>
</evidence>
<dbReference type="OrthoDB" id="40902at2759"/>
<keyword evidence="11 15" id="KW-0067">ATP-binding</keyword>
<keyword evidence="5" id="KW-0808">Transferase</keyword>
<comment type="caution">
    <text evidence="17">The sequence shown here is derived from an EMBL/GenBank/DDBJ whole genome shotgun (WGS) entry which is preliminary data.</text>
</comment>
<dbReference type="GO" id="GO:0005524">
    <property type="term" value="F:ATP binding"/>
    <property type="evidence" value="ECO:0007669"/>
    <property type="project" value="UniProtKB-UniRule"/>
</dbReference>
<dbReference type="Proteomes" id="UP000289738">
    <property type="component" value="Chromosome B05"/>
</dbReference>
<dbReference type="PROSITE" id="PS00107">
    <property type="entry name" value="PROTEIN_KINASE_ATP"/>
    <property type="match status" value="1"/>
</dbReference>
<dbReference type="InterPro" id="IPR011009">
    <property type="entry name" value="Kinase-like_dom_sf"/>
</dbReference>
<dbReference type="FunFam" id="3.30.200.20:FF:000004">
    <property type="entry name" value="Calcium-dependent protein kinase 1"/>
    <property type="match status" value="1"/>
</dbReference>
<dbReference type="Gramene" id="arahy.Tifrunner.gnm2.ann2.Ah15g528000.1">
    <property type="protein sequence ID" value="arahy.Tifrunner.gnm2.ann2.Ah15g528000.1-CDS"/>
    <property type="gene ID" value="arahy.Tifrunner.gnm2.ann2.Ah15g528000"/>
</dbReference>
<dbReference type="SMART" id="SM00220">
    <property type="entry name" value="S_TKc"/>
    <property type="match status" value="1"/>
</dbReference>
<evidence type="ECO:0000256" key="4">
    <source>
        <dbReference type="ARBA" id="ARBA00022553"/>
    </source>
</evidence>
<dbReference type="InterPro" id="IPR000719">
    <property type="entry name" value="Prot_kinase_dom"/>
</dbReference>
<comment type="similarity">
    <text evidence="1">Belongs to the protein kinase superfamily. CAMK Ser/Thr protein kinase family. CaMK subfamily.</text>
</comment>
<evidence type="ECO:0000256" key="8">
    <source>
        <dbReference type="ARBA" id="ARBA00022741"/>
    </source>
</evidence>